<evidence type="ECO:0000313" key="1">
    <source>
        <dbReference type="EMBL" id="RJS47589.1"/>
    </source>
</evidence>
<evidence type="ECO:0000313" key="2">
    <source>
        <dbReference type="Proteomes" id="UP000276542"/>
    </source>
</evidence>
<dbReference type="EMBL" id="QYRP01000002">
    <property type="protein sequence ID" value="RJS47589.1"/>
    <property type="molecule type" value="Genomic_DNA"/>
</dbReference>
<protein>
    <submittedName>
        <fullName evidence="1">Uncharacterized protein</fullName>
    </submittedName>
</protein>
<keyword evidence="2" id="KW-1185">Reference proteome</keyword>
<comment type="caution">
    <text evidence="1">The sequence shown here is derived from an EMBL/GenBank/DDBJ whole genome shotgun (WGS) entry which is preliminary data.</text>
</comment>
<sequence>MCKGGALGFTPDPDPFCTSVKPAEGATLDTDTDQLVIALASSRAQTLTVDDIQVTFREGIQWGTEPIGPRITVTVAE</sequence>
<organism evidence="1 2">
    <name type="scientific">Nocardioides cavernaquae</name>
    <dbReference type="NCBI Taxonomy" id="2321396"/>
    <lineage>
        <taxon>Bacteria</taxon>
        <taxon>Bacillati</taxon>
        <taxon>Actinomycetota</taxon>
        <taxon>Actinomycetes</taxon>
        <taxon>Propionibacteriales</taxon>
        <taxon>Nocardioidaceae</taxon>
        <taxon>Nocardioides</taxon>
    </lineage>
</organism>
<proteinExistence type="predicted"/>
<reference evidence="2" key="1">
    <citation type="submission" date="2018-09" db="EMBL/GenBank/DDBJ databases">
        <authorList>
            <person name="Zhu H."/>
        </authorList>
    </citation>
    <scope>NUCLEOTIDE SEQUENCE [LARGE SCALE GENOMIC DNA]</scope>
    <source>
        <strain evidence="2">K1W22B-1</strain>
    </source>
</reference>
<accession>A0A3A5HAC6</accession>
<name>A0A3A5HAC6_9ACTN</name>
<dbReference type="AlphaFoldDB" id="A0A3A5HAC6"/>
<dbReference type="Proteomes" id="UP000276542">
    <property type="component" value="Unassembled WGS sequence"/>
</dbReference>
<gene>
    <name evidence="1" type="ORF">D4739_16150</name>
</gene>